<dbReference type="RefSeq" id="WP_012793706.1">
    <property type="nucleotide sequence ID" value="NC_013132.1"/>
</dbReference>
<dbReference type="Proteomes" id="UP000002215">
    <property type="component" value="Chromosome"/>
</dbReference>
<dbReference type="EMBL" id="CP001699">
    <property type="protein sequence ID" value="ACU63541.1"/>
    <property type="molecule type" value="Genomic_DNA"/>
</dbReference>
<dbReference type="Pfam" id="PF00903">
    <property type="entry name" value="Glyoxalase"/>
    <property type="match status" value="1"/>
</dbReference>
<dbReference type="OrthoDB" id="669651at2"/>
<protein>
    <submittedName>
        <fullName evidence="2">Glyoxalase/bleomycin resistance protein/dioxygenase</fullName>
    </submittedName>
</protein>
<sequence>MKPKKIWANYAVSDLERTSQFYTKLGFKPNGPHTSKELVSFFFSDEDFIIHFFLKDILEPNIKGKMSDAHTANEIVFTISAESKEEMDNWAKEVEPAGGKIVSPPEAFGKGYYGFIFTDPDGHKFNVFHM</sequence>
<evidence type="ECO:0000259" key="1">
    <source>
        <dbReference type="PROSITE" id="PS51819"/>
    </source>
</evidence>
<feature type="domain" description="VOC" evidence="1">
    <location>
        <begin position="4"/>
        <end position="130"/>
    </location>
</feature>
<dbReference type="Gene3D" id="3.10.180.10">
    <property type="entry name" value="2,3-Dihydroxybiphenyl 1,2-Dioxygenase, domain 1"/>
    <property type="match status" value="1"/>
</dbReference>
<name>A0A979G9Z6_CHIPD</name>
<dbReference type="KEGG" id="cpi:Cpin_6132"/>
<reference evidence="2 3" key="2">
    <citation type="journal article" date="2010" name="Stand. Genomic Sci.">
        <title>Complete genome sequence of Chitinophaga pinensis type strain (UQM 2034).</title>
        <authorList>
            <person name="Glavina Del Rio T."/>
            <person name="Abt B."/>
            <person name="Spring S."/>
            <person name="Lapidus A."/>
            <person name="Nolan M."/>
            <person name="Tice H."/>
            <person name="Copeland A."/>
            <person name="Cheng J.F."/>
            <person name="Chen F."/>
            <person name="Bruce D."/>
            <person name="Goodwin L."/>
            <person name="Pitluck S."/>
            <person name="Ivanova N."/>
            <person name="Mavromatis K."/>
            <person name="Mikhailova N."/>
            <person name="Pati A."/>
            <person name="Chen A."/>
            <person name="Palaniappan K."/>
            <person name="Land M."/>
            <person name="Hauser L."/>
            <person name="Chang Y.J."/>
            <person name="Jeffries C.D."/>
            <person name="Chain P."/>
            <person name="Saunders E."/>
            <person name="Detter J.C."/>
            <person name="Brettin T."/>
            <person name="Rohde M."/>
            <person name="Goker M."/>
            <person name="Bristow J."/>
            <person name="Eisen J.A."/>
            <person name="Markowitz V."/>
            <person name="Hugenholtz P."/>
            <person name="Kyrpides N.C."/>
            <person name="Klenk H.P."/>
            <person name="Lucas S."/>
        </authorList>
    </citation>
    <scope>NUCLEOTIDE SEQUENCE [LARGE SCALE GENOMIC DNA]</scope>
    <source>
        <strain evidence="3">ATCC 43595 / DSM 2588 / LMG 13176 / NBRC 15968 / NCIMB 11800 / UQM 2034</strain>
    </source>
</reference>
<proteinExistence type="predicted"/>
<evidence type="ECO:0000313" key="3">
    <source>
        <dbReference type="Proteomes" id="UP000002215"/>
    </source>
</evidence>
<dbReference type="InterPro" id="IPR004360">
    <property type="entry name" value="Glyas_Fos-R_dOase_dom"/>
</dbReference>
<dbReference type="AlphaFoldDB" id="A0A979G9Z6"/>
<dbReference type="PANTHER" id="PTHR36503">
    <property type="entry name" value="BLR2520 PROTEIN"/>
    <property type="match status" value="1"/>
</dbReference>
<organism evidence="2 3">
    <name type="scientific">Chitinophaga pinensis (strain ATCC 43595 / DSM 2588 / LMG 13176 / NBRC 15968 / NCIMB 11800 / UQM 2034)</name>
    <dbReference type="NCBI Taxonomy" id="485918"/>
    <lineage>
        <taxon>Bacteria</taxon>
        <taxon>Pseudomonadati</taxon>
        <taxon>Bacteroidota</taxon>
        <taxon>Chitinophagia</taxon>
        <taxon>Chitinophagales</taxon>
        <taxon>Chitinophagaceae</taxon>
        <taxon>Chitinophaga</taxon>
    </lineage>
</organism>
<dbReference type="PROSITE" id="PS51819">
    <property type="entry name" value="VOC"/>
    <property type="match status" value="1"/>
</dbReference>
<reference evidence="3" key="1">
    <citation type="submission" date="2009-08" db="EMBL/GenBank/DDBJ databases">
        <title>The complete genome of Chitinophaga pinensis DSM 2588.</title>
        <authorList>
            <consortium name="US DOE Joint Genome Institute (JGI-PGF)"/>
            <person name="Lucas S."/>
            <person name="Copeland A."/>
            <person name="Lapidus A."/>
            <person name="Glavina del Rio T."/>
            <person name="Dalin E."/>
            <person name="Tice H."/>
            <person name="Bruce D."/>
            <person name="Goodwin L."/>
            <person name="Pitluck S."/>
            <person name="Kyrpides N."/>
            <person name="Mavromatis K."/>
            <person name="Ivanova N."/>
            <person name="Mikhailova N."/>
            <person name="Sims D."/>
            <person name="Meinche L."/>
            <person name="Brettin T."/>
            <person name="Detter J.C."/>
            <person name="Han C."/>
            <person name="Larimer F."/>
            <person name="Land M."/>
            <person name="Hauser L."/>
            <person name="Markowitz V."/>
            <person name="Cheng J.-F."/>
            <person name="Hugenholtz P."/>
            <person name="Woyke T."/>
            <person name="Wu D."/>
            <person name="Spring S."/>
            <person name="Klenk H.-P."/>
            <person name="Eisen J.A."/>
        </authorList>
    </citation>
    <scope>NUCLEOTIDE SEQUENCE [LARGE SCALE GENOMIC DNA]</scope>
    <source>
        <strain evidence="3">ATCC 43595 / DSM 2588 / LMG 13176 / NBRC 15968 / NCIMB 11800 / UQM 2034</strain>
    </source>
</reference>
<evidence type="ECO:0000313" key="2">
    <source>
        <dbReference type="EMBL" id="ACU63541.1"/>
    </source>
</evidence>
<gene>
    <name evidence="2" type="ordered locus">Cpin_6132</name>
</gene>
<dbReference type="InterPro" id="IPR029068">
    <property type="entry name" value="Glyas_Bleomycin-R_OHBP_Dase"/>
</dbReference>
<dbReference type="InterPro" id="IPR037523">
    <property type="entry name" value="VOC_core"/>
</dbReference>
<dbReference type="SUPFAM" id="SSF54593">
    <property type="entry name" value="Glyoxalase/Bleomycin resistance protein/Dihydroxybiphenyl dioxygenase"/>
    <property type="match status" value="1"/>
</dbReference>
<dbReference type="PANTHER" id="PTHR36503:SF1">
    <property type="entry name" value="BLR2520 PROTEIN"/>
    <property type="match status" value="1"/>
</dbReference>
<accession>A0A979G9Z6</accession>